<protein>
    <recommendedName>
        <fullName evidence="1">HD domain-containing protein</fullName>
    </recommendedName>
</protein>
<dbReference type="Proteomes" id="UP001500707">
    <property type="component" value="Unassembled WGS sequence"/>
</dbReference>
<proteinExistence type="predicted"/>
<evidence type="ECO:0000313" key="3">
    <source>
        <dbReference type="Proteomes" id="UP001500707"/>
    </source>
</evidence>
<dbReference type="RefSeq" id="WP_346181926.1">
    <property type="nucleotide sequence ID" value="NZ_BAABCE010000005.1"/>
</dbReference>
<dbReference type="SMART" id="SM00471">
    <property type="entry name" value="HDc"/>
    <property type="match status" value="1"/>
</dbReference>
<dbReference type="PANTHER" id="PTHR21262">
    <property type="entry name" value="GUANOSINE-3',5'-BIS DIPHOSPHATE 3'-PYROPHOSPHOHYDROLASE"/>
    <property type="match status" value="1"/>
</dbReference>
<sequence length="279" mass="31311">MKARRRLAPRRPHRRRSATPSLDSILAVVRMHHPDADTALIRHAHDEAAVWHAGQTRRSGDPFITHCLAVAAIVADIGMPPSAICAALLHDIDDSPCPPGRVTEHFGQETTDLISGVRTVKFDAIPLGALHFRMARTQALRPTHEEAVLAIRLADRLHNLRTIAFLAPTRRYRIARETLDLVAPLARTAGLTEVSQELHDLSSAVLQPAPSAAVTTRTLTVLTLLLPAPTRARWREEWHAEIGTLSNRRTRTRFTLRVLLGTPRLSWTLRRPAFRERRW</sequence>
<reference evidence="3" key="1">
    <citation type="journal article" date="2019" name="Int. J. Syst. Evol. Microbiol.">
        <title>The Global Catalogue of Microorganisms (GCM) 10K type strain sequencing project: providing services to taxonomists for standard genome sequencing and annotation.</title>
        <authorList>
            <consortium name="The Broad Institute Genomics Platform"/>
            <consortium name="The Broad Institute Genome Sequencing Center for Infectious Disease"/>
            <person name="Wu L."/>
            <person name="Ma J."/>
        </authorList>
    </citation>
    <scope>NUCLEOTIDE SEQUENCE [LARGE SCALE GENOMIC DNA]</scope>
    <source>
        <strain evidence="3">JCM 17656</strain>
    </source>
</reference>
<evidence type="ECO:0000259" key="1">
    <source>
        <dbReference type="PROSITE" id="PS51831"/>
    </source>
</evidence>
<dbReference type="InterPro" id="IPR006674">
    <property type="entry name" value="HD_domain"/>
</dbReference>
<dbReference type="EMBL" id="BAABCE010000005">
    <property type="protein sequence ID" value="GAA3544911.1"/>
    <property type="molecule type" value="Genomic_DNA"/>
</dbReference>
<organism evidence="2 3">
    <name type="scientific">Streptomyces osmaniensis</name>
    <dbReference type="NCBI Taxonomy" id="593134"/>
    <lineage>
        <taxon>Bacteria</taxon>
        <taxon>Bacillati</taxon>
        <taxon>Actinomycetota</taxon>
        <taxon>Actinomycetes</taxon>
        <taxon>Kitasatosporales</taxon>
        <taxon>Streptomycetaceae</taxon>
        <taxon>Streptomyces</taxon>
    </lineage>
</organism>
<gene>
    <name evidence="2" type="ORF">GCM10022295_28580</name>
</gene>
<dbReference type="PANTHER" id="PTHR21262:SF31">
    <property type="entry name" value="GTP PYROPHOSPHOKINASE"/>
    <property type="match status" value="1"/>
</dbReference>
<dbReference type="Pfam" id="PF13328">
    <property type="entry name" value="HD_4"/>
    <property type="match status" value="1"/>
</dbReference>
<accession>A0ABP6W3I7</accession>
<name>A0ABP6W3I7_9ACTN</name>
<evidence type="ECO:0000313" key="2">
    <source>
        <dbReference type="EMBL" id="GAA3544911.1"/>
    </source>
</evidence>
<dbReference type="PROSITE" id="PS51831">
    <property type="entry name" value="HD"/>
    <property type="match status" value="1"/>
</dbReference>
<dbReference type="InterPro" id="IPR003607">
    <property type="entry name" value="HD/PDEase_dom"/>
</dbReference>
<feature type="domain" description="HD" evidence="1">
    <location>
        <begin position="63"/>
        <end position="160"/>
    </location>
</feature>
<keyword evidence="3" id="KW-1185">Reference proteome</keyword>
<comment type="caution">
    <text evidence="2">The sequence shown here is derived from an EMBL/GenBank/DDBJ whole genome shotgun (WGS) entry which is preliminary data.</text>
</comment>
<dbReference type="CDD" id="cd00077">
    <property type="entry name" value="HDc"/>
    <property type="match status" value="1"/>
</dbReference>